<dbReference type="InterPro" id="IPR023631">
    <property type="entry name" value="Amidase_dom"/>
</dbReference>
<dbReference type="Proteomes" id="UP000198341">
    <property type="component" value="Chromosome 13"/>
</dbReference>
<dbReference type="OrthoDB" id="245563at2759"/>
<dbReference type="PANTHER" id="PTHR46310:SF7">
    <property type="entry name" value="AMIDASE 1"/>
    <property type="match status" value="1"/>
</dbReference>
<dbReference type="InterPro" id="IPR036928">
    <property type="entry name" value="AS_sf"/>
</dbReference>
<reference evidence="3 4" key="1">
    <citation type="submission" date="2011-10" db="EMBL/GenBank/DDBJ databases">
        <authorList>
            <person name="Genoscope - CEA"/>
        </authorList>
    </citation>
    <scope>NUCLEOTIDE SEQUENCE [LARGE SCALE GENOMIC DNA]</scope>
    <source>
        <strain evidence="3 4">RCC 1105</strain>
    </source>
</reference>
<evidence type="ECO:0000256" key="1">
    <source>
        <dbReference type="PROSITE-ProRule" id="PRU00339"/>
    </source>
</evidence>
<evidence type="ECO:0000313" key="3">
    <source>
        <dbReference type="EMBL" id="CCO19182.1"/>
    </source>
</evidence>
<dbReference type="RefSeq" id="XP_007509379.1">
    <property type="nucleotide sequence ID" value="XM_007509317.1"/>
</dbReference>
<evidence type="ECO:0000313" key="4">
    <source>
        <dbReference type="Proteomes" id="UP000198341"/>
    </source>
</evidence>
<feature type="domain" description="Amidase" evidence="2">
    <location>
        <begin position="124"/>
        <end position="257"/>
    </location>
</feature>
<dbReference type="SUPFAM" id="SSF75304">
    <property type="entry name" value="Amidase signature (AS) enzymes"/>
    <property type="match status" value="1"/>
</dbReference>
<dbReference type="Pfam" id="PF13181">
    <property type="entry name" value="TPR_8"/>
    <property type="match status" value="2"/>
</dbReference>
<keyword evidence="1" id="KW-0802">TPR repeat</keyword>
<dbReference type="Pfam" id="PF01425">
    <property type="entry name" value="Amidase"/>
    <property type="match status" value="2"/>
</dbReference>
<dbReference type="eggNOG" id="KOG1211">
    <property type="taxonomic scope" value="Eukaryota"/>
</dbReference>
<protein>
    <submittedName>
        <fullName evidence="3">Amidase</fullName>
    </submittedName>
</protein>
<dbReference type="STRING" id="41875.K8ELQ2"/>
<feature type="repeat" description="TPR" evidence="1">
    <location>
        <begin position="601"/>
        <end position="634"/>
    </location>
</feature>
<dbReference type="KEGG" id="bpg:Bathy13g01010"/>
<dbReference type="InterPro" id="IPR019734">
    <property type="entry name" value="TPR_rpt"/>
</dbReference>
<dbReference type="SUPFAM" id="SSF48452">
    <property type="entry name" value="TPR-like"/>
    <property type="match status" value="1"/>
</dbReference>
<dbReference type="SMART" id="SM00028">
    <property type="entry name" value="TPR"/>
    <property type="match status" value="2"/>
</dbReference>
<keyword evidence="4" id="KW-1185">Reference proteome</keyword>
<gene>
    <name evidence="3" type="ordered locus">Bathy13g01010</name>
</gene>
<dbReference type="PANTHER" id="PTHR46310">
    <property type="entry name" value="AMIDASE 1"/>
    <property type="match status" value="1"/>
</dbReference>
<name>K8ELQ2_9CHLO</name>
<feature type="domain" description="Amidase" evidence="2">
    <location>
        <begin position="349"/>
        <end position="501"/>
    </location>
</feature>
<organism evidence="3 4">
    <name type="scientific">Bathycoccus prasinos</name>
    <dbReference type="NCBI Taxonomy" id="41875"/>
    <lineage>
        <taxon>Eukaryota</taxon>
        <taxon>Viridiplantae</taxon>
        <taxon>Chlorophyta</taxon>
        <taxon>Mamiellophyceae</taxon>
        <taxon>Mamiellales</taxon>
        <taxon>Bathycoccaceae</taxon>
        <taxon>Bathycoccus</taxon>
    </lineage>
</organism>
<accession>K8ELQ2</accession>
<dbReference type="InterPro" id="IPR011990">
    <property type="entry name" value="TPR-like_helical_dom_sf"/>
</dbReference>
<dbReference type="Gene3D" id="3.90.1300.10">
    <property type="entry name" value="Amidase signature (AS) domain"/>
    <property type="match status" value="1"/>
</dbReference>
<dbReference type="Gene3D" id="1.25.40.10">
    <property type="entry name" value="Tetratricopeptide repeat domain"/>
    <property type="match status" value="1"/>
</dbReference>
<sequence>MAFSSSQQISIAVSACTLVLAILFDQIGKRRRRNRLKNDQKKKVKDCGAFVEIVDIPCPPPPEKHVVRKLANLKFVLKDIFEVSGRKGENDSSCGFGSPKWKEFMKEKRENSNSNGNNAGVHRVKNAAIMDMLLKNGASLVGITHMDELAYSIDGQNEHYGTPINPAADKRLPGGSSSGSAVAVASRLRDCDFGIGTDSAGSVRVPAAYCGVYGFRPSHGMVSTKGCQDFAKTFDTVGWFAKGSKTLKDVGDVLLKPADDEKYGIKEPKQFAILTDLMKLADPQGSAAVASALKAFGYDDRYAGKVSKLDLGERLKMLCPSLRTDTSGKTGLELIRDKMHATMGFEIHEALKEFLAFLEKQDGSDQATATATATISNKTTTTTTTSGLGKFTAQRIENAKKITEQDYENLMKVRGEIREVMDQIMDNGTVLIFPTVPGVAPMREGRSEEEVQAWRMKTFQFLAIASFCGLPQVAIPLRYPDAEGPHSVSLLGGFQTDKMLLECAFRYSAQMQEHFPNYVITEMMKSNPAPKVPGEEEKVNGNKAFAEGKYEDAISWYDKALEKKKLPAYYANRALVYLKMGKMEEVEKDCTEALEMDGKYVKAYLRRAKARMILGSFLEAAMDYEEALRLEPTNREARSEMANMQKHLESGAMDASMPKDDLEIARSFI</sequence>
<dbReference type="AlphaFoldDB" id="K8ELQ2"/>
<dbReference type="GeneID" id="19012018"/>
<evidence type="ECO:0000259" key="2">
    <source>
        <dbReference type="Pfam" id="PF01425"/>
    </source>
</evidence>
<dbReference type="eggNOG" id="KOG4648">
    <property type="taxonomic scope" value="Eukaryota"/>
</dbReference>
<dbReference type="EMBL" id="FO082266">
    <property type="protein sequence ID" value="CCO19182.1"/>
    <property type="molecule type" value="Genomic_DNA"/>
</dbReference>
<dbReference type="PROSITE" id="PS50005">
    <property type="entry name" value="TPR"/>
    <property type="match status" value="1"/>
</dbReference>
<proteinExistence type="predicted"/>